<proteinExistence type="predicted"/>
<reference evidence="2" key="1">
    <citation type="journal article" date="2015" name="Nature">
        <title>Complex archaea that bridge the gap between prokaryotes and eukaryotes.</title>
        <authorList>
            <person name="Spang A."/>
            <person name="Saw J.H."/>
            <person name="Jorgensen S.L."/>
            <person name="Zaremba-Niedzwiedzka K."/>
            <person name="Martijn J."/>
            <person name="Lind A.E."/>
            <person name="van Eijk R."/>
            <person name="Schleper C."/>
            <person name="Guy L."/>
            <person name="Ettema T.J."/>
        </authorList>
    </citation>
    <scope>NUCLEOTIDE SEQUENCE</scope>
</reference>
<feature type="region of interest" description="Disordered" evidence="1">
    <location>
        <begin position="42"/>
        <end position="61"/>
    </location>
</feature>
<organism evidence="2">
    <name type="scientific">marine sediment metagenome</name>
    <dbReference type="NCBI Taxonomy" id="412755"/>
    <lineage>
        <taxon>unclassified sequences</taxon>
        <taxon>metagenomes</taxon>
        <taxon>ecological metagenomes</taxon>
    </lineage>
</organism>
<sequence>MAHECPECGQTCYCNGDIDDCCNNFPEDILKCNHWKQCEGQGEEDESWDEGPHHPVSQEVE</sequence>
<dbReference type="AlphaFoldDB" id="A0A0F9V0Z5"/>
<gene>
    <name evidence="2" type="ORF">LCGC14_0541420</name>
</gene>
<evidence type="ECO:0000313" key="2">
    <source>
        <dbReference type="EMBL" id="KKN59528.1"/>
    </source>
</evidence>
<accession>A0A0F9V0Z5</accession>
<dbReference type="EMBL" id="LAZR01000724">
    <property type="protein sequence ID" value="KKN59528.1"/>
    <property type="molecule type" value="Genomic_DNA"/>
</dbReference>
<evidence type="ECO:0000256" key="1">
    <source>
        <dbReference type="SAM" id="MobiDB-lite"/>
    </source>
</evidence>
<protein>
    <submittedName>
        <fullName evidence="2">Uncharacterized protein</fullName>
    </submittedName>
</protein>
<comment type="caution">
    <text evidence="2">The sequence shown here is derived from an EMBL/GenBank/DDBJ whole genome shotgun (WGS) entry which is preliminary data.</text>
</comment>
<name>A0A0F9V0Z5_9ZZZZ</name>